<feature type="transmembrane region" description="Helical" evidence="7">
    <location>
        <begin position="28"/>
        <end position="48"/>
    </location>
</feature>
<dbReference type="Pfam" id="PF01914">
    <property type="entry name" value="MarC"/>
    <property type="match status" value="1"/>
</dbReference>
<reference evidence="8 9" key="1">
    <citation type="journal article" date="2008" name="PLoS ONE">
        <title>Environmental adaptation: genomic analysis of the piezotolerant and psychrotolerant deep-sea iron reducing bacterium Shewanella piezotolerans WP3.</title>
        <authorList>
            <person name="Wang F."/>
            <person name="Wang J."/>
            <person name="Jian H."/>
            <person name="Zhang B."/>
            <person name="Li S."/>
            <person name="Wang F."/>
            <person name="Zeng X."/>
            <person name="Gao L."/>
            <person name="Bartlett D.H."/>
            <person name="Yu J."/>
            <person name="Hu S."/>
            <person name="Xiao X."/>
        </authorList>
    </citation>
    <scope>NUCLEOTIDE SEQUENCE [LARGE SCALE GENOMIC DNA]</scope>
    <source>
        <strain evidence="9">WP3 / JCM 13877</strain>
    </source>
</reference>
<evidence type="ECO:0000256" key="2">
    <source>
        <dbReference type="ARBA" id="ARBA00009784"/>
    </source>
</evidence>
<comment type="caution">
    <text evidence="7">Lacks conserved residue(s) required for the propagation of feature annotation.</text>
</comment>
<keyword evidence="5 7" id="KW-1133">Transmembrane helix</keyword>
<evidence type="ECO:0000313" key="8">
    <source>
        <dbReference type="EMBL" id="ACJ27427.1"/>
    </source>
</evidence>
<dbReference type="AlphaFoldDB" id="B8CIF1"/>
<sequence length="72" mass="7844">MIVGIALLNLVPLHNIQKVMAFLGEESILIITKIAGILLAALAMQMMISGMANGLKIIGLIWPWCDPSIRCR</sequence>
<comment type="subcellular location">
    <subcellularLocation>
        <location evidence="7">Cell inner membrane</location>
        <topology evidence="7">Multi-pass membrane protein</topology>
    </subcellularLocation>
    <subcellularLocation>
        <location evidence="1">Cell membrane</location>
        <topology evidence="1">Multi-pass membrane protein</topology>
    </subcellularLocation>
</comment>
<proteinExistence type="inferred from homology"/>
<dbReference type="HOGENOM" id="CLU_2720095_0_0_6"/>
<accession>B8CIF1</accession>
<evidence type="ECO:0000256" key="3">
    <source>
        <dbReference type="ARBA" id="ARBA00022475"/>
    </source>
</evidence>
<keyword evidence="6 7" id="KW-0472">Membrane</keyword>
<evidence type="ECO:0000256" key="4">
    <source>
        <dbReference type="ARBA" id="ARBA00022692"/>
    </source>
</evidence>
<dbReference type="KEGG" id="swp:swp_0604"/>
<dbReference type="Proteomes" id="UP000000753">
    <property type="component" value="Chromosome"/>
</dbReference>
<dbReference type="InterPro" id="IPR002771">
    <property type="entry name" value="Multi_antbiot-R_MarC"/>
</dbReference>
<dbReference type="STRING" id="225849.swp_0604"/>
<dbReference type="RefSeq" id="WP_020910808.1">
    <property type="nucleotide sequence ID" value="NC_011566.1"/>
</dbReference>
<keyword evidence="4 7" id="KW-0812">Transmembrane</keyword>
<evidence type="ECO:0000256" key="7">
    <source>
        <dbReference type="RuleBase" id="RU362048"/>
    </source>
</evidence>
<protein>
    <recommendedName>
        <fullName evidence="7">UPF0056 inner membrane protein</fullName>
    </recommendedName>
</protein>
<evidence type="ECO:0000256" key="5">
    <source>
        <dbReference type="ARBA" id="ARBA00022989"/>
    </source>
</evidence>
<evidence type="ECO:0000256" key="6">
    <source>
        <dbReference type="ARBA" id="ARBA00023136"/>
    </source>
</evidence>
<dbReference type="GO" id="GO:0005886">
    <property type="term" value="C:plasma membrane"/>
    <property type="evidence" value="ECO:0007669"/>
    <property type="project" value="UniProtKB-SubCell"/>
</dbReference>
<evidence type="ECO:0000256" key="1">
    <source>
        <dbReference type="ARBA" id="ARBA00004651"/>
    </source>
</evidence>
<keyword evidence="3" id="KW-1003">Cell membrane</keyword>
<organism evidence="8 9">
    <name type="scientific">Shewanella piezotolerans (strain WP3 / JCM 13877)</name>
    <dbReference type="NCBI Taxonomy" id="225849"/>
    <lineage>
        <taxon>Bacteria</taxon>
        <taxon>Pseudomonadati</taxon>
        <taxon>Pseudomonadota</taxon>
        <taxon>Gammaproteobacteria</taxon>
        <taxon>Alteromonadales</taxon>
        <taxon>Shewanellaceae</taxon>
        <taxon>Shewanella</taxon>
    </lineage>
</organism>
<comment type="similarity">
    <text evidence="2 7">Belongs to the UPF0056 (MarC) family.</text>
</comment>
<evidence type="ECO:0000313" key="9">
    <source>
        <dbReference type="Proteomes" id="UP000000753"/>
    </source>
</evidence>
<gene>
    <name evidence="8" type="ordered locus">swp_0604</name>
</gene>
<keyword evidence="9" id="KW-1185">Reference proteome</keyword>
<name>B8CIF1_SHEPW</name>
<dbReference type="EMBL" id="CP000472">
    <property type="protein sequence ID" value="ACJ27427.1"/>
    <property type="molecule type" value="Genomic_DNA"/>
</dbReference>